<gene>
    <name evidence="1" type="ORF">NTEN_LOCUS22293</name>
</gene>
<dbReference type="EMBL" id="CADCXU010032776">
    <property type="protein sequence ID" value="CAB0018385.1"/>
    <property type="molecule type" value="Genomic_DNA"/>
</dbReference>
<evidence type="ECO:0000313" key="2">
    <source>
        <dbReference type="Proteomes" id="UP000479000"/>
    </source>
</evidence>
<evidence type="ECO:0000313" key="1">
    <source>
        <dbReference type="EMBL" id="CAB0018385.1"/>
    </source>
</evidence>
<keyword evidence="2" id="KW-1185">Reference proteome</keyword>
<name>A0A6H5HKJ8_9HEMI</name>
<feature type="non-terminal residue" evidence="1">
    <location>
        <position position="53"/>
    </location>
</feature>
<accession>A0A6H5HKJ8</accession>
<proteinExistence type="predicted"/>
<dbReference type="Proteomes" id="UP000479000">
    <property type="component" value="Unassembled WGS sequence"/>
</dbReference>
<protein>
    <submittedName>
        <fullName evidence="1">Uncharacterized protein</fullName>
    </submittedName>
</protein>
<organism evidence="1 2">
    <name type="scientific">Nesidiocoris tenuis</name>
    <dbReference type="NCBI Taxonomy" id="355587"/>
    <lineage>
        <taxon>Eukaryota</taxon>
        <taxon>Metazoa</taxon>
        <taxon>Ecdysozoa</taxon>
        <taxon>Arthropoda</taxon>
        <taxon>Hexapoda</taxon>
        <taxon>Insecta</taxon>
        <taxon>Pterygota</taxon>
        <taxon>Neoptera</taxon>
        <taxon>Paraneoptera</taxon>
        <taxon>Hemiptera</taxon>
        <taxon>Heteroptera</taxon>
        <taxon>Panheteroptera</taxon>
        <taxon>Cimicomorpha</taxon>
        <taxon>Miridae</taxon>
        <taxon>Dicyphina</taxon>
        <taxon>Nesidiocoris</taxon>
    </lineage>
</organism>
<reference evidence="1 2" key="1">
    <citation type="submission" date="2020-02" db="EMBL/GenBank/DDBJ databases">
        <authorList>
            <person name="Ferguson B K."/>
        </authorList>
    </citation>
    <scope>NUCLEOTIDE SEQUENCE [LARGE SCALE GENOMIC DNA]</scope>
</reference>
<dbReference type="AlphaFoldDB" id="A0A6H5HKJ8"/>
<sequence>MKVLCVIYAPLVPKCQSIFPAKFQELVSGVWLTGLDSAKRTVSRVQHFLVSPR</sequence>